<sequence>MRQFVRIKKEKMAPYQYVISLRIWHPHMAHEELTKHAGRSPKYSWSAGTPRYSRKGVPLGGNHKTSYWSTELTPVTMLSEPIEVEEALEFQTEHFSKKAQFFSRVRAEGGKAEFFVGLFSDENIVVDIQPSLMGRLSHLSLGLCLDYYPWKRDESPEST</sequence>
<evidence type="ECO:0000313" key="2">
    <source>
        <dbReference type="Proteomes" id="UP000628442"/>
    </source>
</evidence>
<gene>
    <name evidence="1" type="ORF">GCM10007387_56820</name>
</gene>
<proteinExistence type="predicted"/>
<evidence type="ECO:0000313" key="1">
    <source>
        <dbReference type="EMBL" id="GGY67225.1"/>
    </source>
</evidence>
<organism evidence="1 2">
    <name type="scientific">Pseudoduganella albidiflava</name>
    <dbReference type="NCBI Taxonomy" id="321983"/>
    <lineage>
        <taxon>Bacteria</taxon>
        <taxon>Pseudomonadati</taxon>
        <taxon>Pseudomonadota</taxon>
        <taxon>Betaproteobacteria</taxon>
        <taxon>Burkholderiales</taxon>
        <taxon>Oxalobacteraceae</taxon>
        <taxon>Telluria group</taxon>
        <taxon>Pseudoduganella</taxon>
    </lineage>
</organism>
<evidence type="ECO:0008006" key="3">
    <source>
        <dbReference type="Google" id="ProtNLM"/>
    </source>
</evidence>
<name>A0AA87XXZ9_9BURK</name>
<dbReference type="AlphaFoldDB" id="A0AA87XXZ9"/>
<accession>A0AA87XXZ9</accession>
<protein>
    <recommendedName>
        <fullName evidence="3">DUF4279 domain-containing protein</fullName>
    </recommendedName>
</protein>
<dbReference type="Proteomes" id="UP000628442">
    <property type="component" value="Unassembled WGS sequence"/>
</dbReference>
<reference evidence="1" key="2">
    <citation type="submission" date="2022-12" db="EMBL/GenBank/DDBJ databases">
        <authorList>
            <person name="Sun Q."/>
            <person name="Kim S."/>
        </authorList>
    </citation>
    <scope>NUCLEOTIDE SEQUENCE</scope>
    <source>
        <strain evidence="1">KCTC 12343</strain>
    </source>
</reference>
<reference evidence="1" key="1">
    <citation type="journal article" date="2014" name="Int. J. Syst. Evol. Microbiol.">
        <title>Complete genome sequence of Corynebacterium casei LMG S-19264T (=DSM 44701T), isolated from a smear-ripened cheese.</title>
        <authorList>
            <consortium name="US DOE Joint Genome Institute (JGI-PGF)"/>
            <person name="Walter F."/>
            <person name="Albersmeier A."/>
            <person name="Kalinowski J."/>
            <person name="Ruckert C."/>
        </authorList>
    </citation>
    <scope>NUCLEOTIDE SEQUENCE</scope>
    <source>
        <strain evidence="1">KCTC 12343</strain>
    </source>
</reference>
<comment type="caution">
    <text evidence="1">The sequence shown here is derived from an EMBL/GenBank/DDBJ whole genome shotgun (WGS) entry which is preliminary data.</text>
</comment>
<dbReference type="EMBL" id="BMWV01000022">
    <property type="protein sequence ID" value="GGY67225.1"/>
    <property type="molecule type" value="Genomic_DNA"/>
</dbReference>